<protein>
    <submittedName>
        <fullName evidence="1">Uncharacterized protein</fullName>
    </submittedName>
</protein>
<accession>A0A075G6X0</accession>
<dbReference type="EMBL" id="KF900572">
    <property type="protein sequence ID" value="AIE99755.1"/>
    <property type="molecule type" value="Genomic_DNA"/>
</dbReference>
<evidence type="ECO:0000313" key="1">
    <source>
        <dbReference type="EMBL" id="AIE99755.1"/>
    </source>
</evidence>
<organism evidence="1">
    <name type="scientific">uncultured marine thaumarchaeote KM3_11_C04</name>
    <dbReference type="NCBI Taxonomy" id="1455990"/>
    <lineage>
        <taxon>Archaea</taxon>
        <taxon>Nitrososphaerota</taxon>
        <taxon>environmental samples</taxon>
    </lineage>
</organism>
<reference evidence="1" key="1">
    <citation type="journal article" date="2014" name="Genome Biol. Evol.">
        <title>Pangenome evidence for extensive interdomain horizontal transfer affecting lineage core and shell genes in uncultured planktonic thaumarchaeota and euryarchaeota.</title>
        <authorList>
            <person name="Deschamps P."/>
            <person name="Zivanovic Y."/>
            <person name="Moreira D."/>
            <person name="Rodriguez-Valera F."/>
            <person name="Lopez-Garcia P."/>
        </authorList>
    </citation>
    <scope>NUCLEOTIDE SEQUENCE</scope>
</reference>
<name>A0A075G6X0_9ARCH</name>
<proteinExistence type="predicted"/>
<dbReference type="AlphaFoldDB" id="A0A075G6X0"/>
<sequence>MYKKRIYVIMNKKIASIGCLIIILIIVFTASSDSGLDESMISQTIFVDAVYQPENDIVLIKYVDSSEMTKLVTIEILGMEKTFHKEFLQQSFVEIVQISSIPQYGWATMPVIFTLDHEEFGKISLKTEIHLSDEMKPRVIYSEI</sequence>